<feature type="region of interest" description="Disordered" evidence="1">
    <location>
        <begin position="132"/>
        <end position="151"/>
    </location>
</feature>
<feature type="compositionally biased region" description="Polar residues" evidence="1">
    <location>
        <begin position="68"/>
        <end position="77"/>
    </location>
</feature>
<dbReference type="OrthoDB" id="5406512at2759"/>
<protein>
    <submittedName>
        <fullName evidence="2">Uncharacterized protein</fullName>
    </submittedName>
</protein>
<dbReference type="Proteomes" id="UP000799538">
    <property type="component" value="Unassembled WGS sequence"/>
</dbReference>
<name>A0A6A6GGM1_9PEZI</name>
<sequence length="254" mass="27090">MRVYDNPSVPRYQSHHLSYLKPSGTVSSTLNMKFTEAFLLAVLSLAPIASGAEGAGDDNGPTVDETATRSQWVSSYNARPRLPSPESGGPSVDETATRSQWVSSYNAKPAGAFGDGKITVDDTATRSQWVSSYNAKPVGPSPGAPGVTVDDTATRSQWVSSYNKKASKPHKHLPASMASSHGLQALDGDAASIYIPSSSASILPGVNHWVPRGPSFLDLRNIDVDHVDWVSVRPPFASISKPNMWAKVRSLVSV</sequence>
<dbReference type="AlphaFoldDB" id="A0A6A6GGM1"/>
<proteinExistence type="predicted"/>
<evidence type="ECO:0000313" key="2">
    <source>
        <dbReference type="EMBL" id="KAF2224862.1"/>
    </source>
</evidence>
<gene>
    <name evidence="2" type="ORF">BDZ85DRAFT_85120</name>
</gene>
<feature type="region of interest" description="Disordered" evidence="1">
    <location>
        <begin position="52"/>
        <end position="98"/>
    </location>
</feature>
<accession>A0A6A6GGM1</accession>
<evidence type="ECO:0000256" key="1">
    <source>
        <dbReference type="SAM" id="MobiDB-lite"/>
    </source>
</evidence>
<evidence type="ECO:0000313" key="3">
    <source>
        <dbReference type="Proteomes" id="UP000799538"/>
    </source>
</evidence>
<reference evidence="3" key="1">
    <citation type="journal article" date="2020" name="Stud. Mycol.">
        <title>101 Dothideomycetes genomes: A test case for predicting lifestyles and emergence of pathogens.</title>
        <authorList>
            <person name="Haridas S."/>
            <person name="Albert R."/>
            <person name="Binder M."/>
            <person name="Bloem J."/>
            <person name="LaButti K."/>
            <person name="Salamov A."/>
            <person name="Andreopoulos B."/>
            <person name="Baker S."/>
            <person name="Barry K."/>
            <person name="Bills G."/>
            <person name="Bluhm B."/>
            <person name="Cannon C."/>
            <person name="Castanera R."/>
            <person name="Culley D."/>
            <person name="Daum C."/>
            <person name="Ezra D."/>
            <person name="Gonzalez J."/>
            <person name="Henrissat B."/>
            <person name="Kuo A."/>
            <person name="Liang C."/>
            <person name="Lipzen A."/>
            <person name="Lutzoni F."/>
            <person name="Magnuson J."/>
            <person name="Mondo S."/>
            <person name="Nolan M."/>
            <person name="Ohm R."/>
            <person name="Pangilinan J."/>
            <person name="Park H.-J."/>
            <person name="Ramirez L."/>
            <person name="Alfaro M."/>
            <person name="Sun H."/>
            <person name="Tritt A."/>
            <person name="Yoshinaga Y."/>
            <person name="Zwiers L.-H."/>
            <person name="Turgeon B."/>
            <person name="Goodwin S."/>
            <person name="Spatafora J."/>
            <person name="Crous P."/>
            <person name="Grigoriev I."/>
        </authorList>
    </citation>
    <scope>NUCLEOTIDE SEQUENCE [LARGE SCALE GENOMIC DNA]</scope>
    <source>
        <strain evidence="3">CECT 20119</strain>
    </source>
</reference>
<keyword evidence="3" id="KW-1185">Reference proteome</keyword>
<organism evidence="2 3">
    <name type="scientific">Elsinoe ampelina</name>
    <dbReference type="NCBI Taxonomy" id="302913"/>
    <lineage>
        <taxon>Eukaryota</taxon>
        <taxon>Fungi</taxon>
        <taxon>Dikarya</taxon>
        <taxon>Ascomycota</taxon>
        <taxon>Pezizomycotina</taxon>
        <taxon>Dothideomycetes</taxon>
        <taxon>Dothideomycetidae</taxon>
        <taxon>Myriangiales</taxon>
        <taxon>Elsinoaceae</taxon>
        <taxon>Elsinoe</taxon>
    </lineage>
</organism>
<dbReference type="EMBL" id="ML992504">
    <property type="protein sequence ID" value="KAF2224862.1"/>
    <property type="molecule type" value="Genomic_DNA"/>
</dbReference>